<feature type="compositionally biased region" description="Basic and acidic residues" evidence="1">
    <location>
        <begin position="131"/>
        <end position="140"/>
    </location>
</feature>
<organism evidence="3 5">
    <name type="scientific">Modestobacter muralis</name>
    <dbReference type="NCBI Taxonomy" id="1608614"/>
    <lineage>
        <taxon>Bacteria</taxon>
        <taxon>Bacillati</taxon>
        <taxon>Actinomycetota</taxon>
        <taxon>Actinomycetes</taxon>
        <taxon>Geodermatophilales</taxon>
        <taxon>Geodermatophilaceae</taxon>
        <taxon>Modestobacter</taxon>
    </lineage>
</organism>
<evidence type="ECO:0000313" key="6">
    <source>
        <dbReference type="Proteomes" id="UP000471152"/>
    </source>
</evidence>
<dbReference type="EMBL" id="JAAGWH010000067">
    <property type="protein sequence ID" value="NEK96564.1"/>
    <property type="molecule type" value="Genomic_DNA"/>
</dbReference>
<proteinExistence type="predicted"/>
<dbReference type="RefSeq" id="WP_163613301.1">
    <property type="nucleotide sequence ID" value="NZ_JAAGWB010000070.1"/>
</dbReference>
<protein>
    <submittedName>
        <fullName evidence="3">XRE family transcriptional regulator</fullName>
    </submittedName>
</protein>
<evidence type="ECO:0000313" key="3">
    <source>
        <dbReference type="EMBL" id="NEK96564.1"/>
    </source>
</evidence>
<dbReference type="Gene3D" id="1.10.260.40">
    <property type="entry name" value="lambda repressor-like DNA-binding domains"/>
    <property type="match status" value="1"/>
</dbReference>
<dbReference type="EMBL" id="JAAGWB010000070">
    <property type="protein sequence ID" value="NEN53464.1"/>
    <property type="molecule type" value="Genomic_DNA"/>
</dbReference>
<dbReference type="PROSITE" id="PS50943">
    <property type="entry name" value="HTH_CROC1"/>
    <property type="match status" value="1"/>
</dbReference>
<feature type="region of interest" description="Disordered" evidence="1">
    <location>
        <begin position="131"/>
        <end position="153"/>
    </location>
</feature>
<name>A0A6P0F395_9ACTN</name>
<comment type="caution">
    <text evidence="3">The sequence shown here is derived from an EMBL/GenBank/DDBJ whole genome shotgun (WGS) entry which is preliminary data.</text>
</comment>
<evidence type="ECO:0000259" key="2">
    <source>
        <dbReference type="PROSITE" id="PS50943"/>
    </source>
</evidence>
<reference evidence="3 5" key="1">
    <citation type="submission" date="2020-01" db="EMBL/GenBank/DDBJ databases">
        <title>the WGS Modestobacter muralis CPCC 204518.</title>
        <authorList>
            <person name="Jiang Z."/>
        </authorList>
    </citation>
    <scope>NUCLEOTIDE SEQUENCE [LARGE SCALE GENOMIC DNA]</scope>
    <source>
        <strain evidence="3 5">DSM 100205</strain>
    </source>
</reference>
<accession>A0A6P0F395</accession>
<dbReference type="Proteomes" id="UP000468828">
    <property type="component" value="Unassembled WGS sequence"/>
</dbReference>
<dbReference type="AlphaFoldDB" id="A0A6P0F395"/>
<dbReference type="InterPro" id="IPR001387">
    <property type="entry name" value="Cro/C1-type_HTH"/>
</dbReference>
<sequence length="153" mass="16579">MSDEEVASRTFAERLDLLFRATHPAGRDEVGYQEVADAVAAAGGPTVTGNYLYLLRKGRRSNPRIDLIRALARYFNVPAAYFIDDDVAQTYVDQLELLQAIRDSGTAGLAMRAANLTPEARAALTVILDGMRADNPKRTEPGPPSGDSPADQD</sequence>
<keyword evidence="5" id="KW-1185">Reference proteome</keyword>
<reference evidence="4 6" key="2">
    <citation type="submission" date="2020-02" db="EMBL/GenBank/DDBJ databases">
        <title>The WGS of Modestobacter muralis DSM 100205.</title>
        <authorList>
            <person name="Jiang Z."/>
        </authorList>
    </citation>
    <scope>NUCLEOTIDE SEQUENCE [LARGE SCALE GENOMIC DNA]</scope>
    <source>
        <strain evidence="4 6">DSM 100205</strain>
    </source>
</reference>
<dbReference type="Proteomes" id="UP000471152">
    <property type="component" value="Unassembled WGS sequence"/>
</dbReference>
<gene>
    <name evidence="4" type="ORF">G3R41_21410</name>
    <name evidence="3" type="ORF">GCU67_20695</name>
</gene>
<evidence type="ECO:0000313" key="5">
    <source>
        <dbReference type="Proteomes" id="UP000468828"/>
    </source>
</evidence>
<evidence type="ECO:0000256" key="1">
    <source>
        <dbReference type="SAM" id="MobiDB-lite"/>
    </source>
</evidence>
<evidence type="ECO:0000313" key="4">
    <source>
        <dbReference type="EMBL" id="NEN53464.1"/>
    </source>
</evidence>
<dbReference type="GO" id="GO:0003677">
    <property type="term" value="F:DNA binding"/>
    <property type="evidence" value="ECO:0007669"/>
    <property type="project" value="InterPro"/>
</dbReference>
<dbReference type="InterPro" id="IPR010982">
    <property type="entry name" value="Lambda_DNA-bd_dom_sf"/>
</dbReference>
<dbReference type="CDD" id="cd00093">
    <property type="entry name" value="HTH_XRE"/>
    <property type="match status" value="1"/>
</dbReference>
<feature type="domain" description="HTH cro/C1-type" evidence="2">
    <location>
        <begin position="47"/>
        <end position="82"/>
    </location>
</feature>